<dbReference type="EMBL" id="CAJVQC010133803">
    <property type="protein sequence ID" value="CAG8842324.1"/>
    <property type="molecule type" value="Genomic_DNA"/>
</dbReference>
<name>A0ACA9SM25_9GLOM</name>
<gene>
    <name evidence="1" type="ORF">RPERSI_LOCUS32269</name>
</gene>
<sequence length="48" mass="5448">IIEIGLEIGFPSWTEICVKNIMLDEFPTFMINAINTNFDTLVISSFPI</sequence>
<accession>A0ACA9SM25</accession>
<evidence type="ECO:0000313" key="2">
    <source>
        <dbReference type="Proteomes" id="UP000789920"/>
    </source>
</evidence>
<dbReference type="Proteomes" id="UP000789920">
    <property type="component" value="Unassembled WGS sequence"/>
</dbReference>
<feature type="non-terminal residue" evidence="1">
    <location>
        <position position="48"/>
    </location>
</feature>
<feature type="non-terminal residue" evidence="1">
    <location>
        <position position="1"/>
    </location>
</feature>
<evidence type="ECO:0000313" key="1">
    <source>
        <dbReference type="EMBL" id="CAG8842324.1"/>
    </source>
</evidence>
<organism evidence="1 2">
    <name type="scientific">Racocetra persica</name>
    <dbReference type="NCBI Taxonomy" id="160502"/>
    <lineage>
        <taxon>Eukaryota</taxon>
        <taxon>Fungi</taxon>
        <taxon>Fungi incertae sedis</taxon>
        <taxon>Mucoromycota</taxon>
        <taxon>Glomeromycotina</taxon>
        <taxon>Glomeromycetes</taxon>
        <taxon>Diversisporales</taxon>
        <taxon>Gigasporaceae</taxon>
        <taxon>Racocetra</taxon>
    </lineage>
</organism>
<protein>
    <submittedName>
        <fullName evidence="1">7355_t:CDS:1</fullName>
    </submittedName>
</protein>
<comment type="caution">
    <text evidence="1">The sequence shown here is derived from an EMBL/GenBank/DDBJ whole genome shotgun (WGS) entry which is preliminary data.</text>
</comment>
<proteinExistence type="predicted"/>
<reference evidence="1" key="1">
    <citation type="submission" date="2021-06" db="EMBL/GenBank/DDBJ databases">
        <authorList>
            <person name="Kallberg Y."/>
            <person name="Tangrot J."/>
            <person name="Rosling A."/>
        </authorList>
    </citation>
    <scope>NUCLEOTIDE SEQUENCE</scope>
    <source>
        <strain evidence="1">MA461A</strain>
    </source>
</reference>
<keyword evidence="2" id="KW-1185">Reference proteome</keyword>